<reference evidence="2 3" key="1">
    <citation type="journal article" date="2016" name="Nat. Commun.">
        <title>Thousands of microbial genomes shed light on interconnected biogeochemical processes in an aquifer system.</title>
        <authorList>
            <person name="Anantharaman K."/>
            <person name="Brown C.T."/>
            <person name="Hug L.A."/>
            <person name="Sharon I."/>
            <person name="Castelle C.J."/>
            <person name="Probst A.J."/>
            <person name="Thomas B.C."/>
            <person name="Singh A."/>
            <person name="Wilkins M.J."/>
            <person name="Karaoz U."/>
            <person name="Brodie E.L."/>
            <person name="Williams K.H."/>
            <person name="Hubbard S.S."/>
            <person name="Banfield J.F."/>
        </authorList>
    </citation>
    <scope>NUCLEOTIDE SEQUENCE [LARGE SCALE GENOMIC DNA]</scope>
</reference>
<dbReference type="PRINTS" id="PR00988">
    <property type="entry name" value="URIDINKINASE"/>
</dbReference>
<dbReference type="PANTHER" id="PTHR10285">
    <property type="entry name" value="URIDINE KINASE"/>
    <property type="match status" value="1"/>
</dbReference>
<comment type="caution">
    <text evidence="2">The sequence shown here is derived from an EMBL/GenBank/DDBJ whole genome shotgun (WGS) entry which is preliminary data.</text>
</comment>
<organism evidence="2 3">
    <name type="scientific">Candidatus Yanofskybacteria bacterium RIFCSPLOWO2_01_FULL_49_25</name>
    <dbReference type="NCBI Taxonomy" id="1802701"/>
    <lineage>
        <taxon>Bacteria</taxon>
        <taxon>Candidatus Yanofskyibacteriota</taxon>
    </lineage>
</organism>
<dbReference type="AlphaFoldDB" id="A0A1F8GS14"/>
<evidence type="ECO:0000313" key="3">
    <source>
        <dbReference type="Proteomes" id="UP000179047"/>
    </source>
</evidence>
<proteinExistence type="predicted"/>
<dbReference type="GO" id="GO:0005524">
    <property type="term" value="F:ATP binding"/>
    <property type="evidence" value="ECO:0007669"/>
    <property type="project" value="InterPro"/>
</dbReference>
<dbReference type="InterPro" id="IPR027417">
    <property type="entry name" value="P-loop_NTPase"/>
</dbReference>
<dbReference type="GO" id="GO:0016301">
    <property type="term" value="F:kinase activity"/>
    <property type="evidence" value="ECO:0007669"/>
    <property type="project" value="InterPro"/>
</dbReference>
<dbReference type="Proteomes" id="UP000179047">
    <property type="component" value="Unassembled WGS sequence"/>
</dbReference>
<evidence type="ECO:0000313" key="2">
    <source>
        <dbReference type="EMBL" id="OGN28163.1"/>
    </source>
</evidence>
<dbReference type="Pfam" id="PF00485">
    <property type="entry name" value="PRK"/>
    <property type="match status" value="1"/>
</dbReference>
<name>A0A1F8GS14_9BACT</name>
<protein>
    <recommendedName>
        <fullName evidence="1">Phosphoribulokinase/uridine kinase domain-containing protein</fullName>
    </recommendedName>
</protein>
<dbReference type="InterPro" id="IPR006083">
    <property type="entry name" value="PRK/URK"/>
</dbReference>
<dbReference type="SUPFAM" id="SSF52540">
    <property type="entry name" value="P-loop containing nucleoside triphosphate hydrolases"/>
    <property type="match status" value="1"/>
</dbReference>
<accession>A0A1F8GS14</accession>
<gene>
    <name evidence="2" type="ORF">A3A33_02300</name>
</gene>
<dbReference type="Gene3D" id="3.40.50.300">
    <property type="entry name" value="P-loop containing nucleotide triphosphate hydrolases"/>
    <property type="match status" value="1"/>
</dbReference>
<dbReference type="STRING" id="1802701.A3A33_02300"/>
<evidence type="ECO:0000259" key="1">
    <source>
        <dbReference type="Pfam" id="PF00485"/>
    </source>
</evidence>
<sequence length="201" mass="22942">MNSKLIAIAGGTGAGKSTLCMALQDKYPDQVGLIQLDDYFKPPAEKPKLDGMENSDHPDALYLDKLARDLVDLKEGRSVVVNTKSERSNPNYKETGKRIPITVLPKPIILVEGFLVLWDERIRKLLEFSIYLDVAHDTRWERRVHFKMPGYEENVLIPMHNQYVEPTKQYANMVIDVSSMQSRNVSSQVEDLLRQQGLLSR</sequence>
<feature type="domain" description="Phosphoribulokinase/uridine kinase" evidence="1">
    <location>
        <begin position="5"/>
        <end position="180"/>
    </location>
</feature>
<dbReference type="EMBL" id="MGKP01000023">
    <property type="protein sequence ID" value="OGN28163.1"/>
    <property type="molecule type" value="Genomic_DNA"/>
</dbReference>